<organism evidence="1 2">
    <name type="scientific">Dreissena polymorpha</name>
    <name type="common">Zebra mussel</name>
    <name type="synonym">Mytilus polymorpha</name>
    <dbReference type="NCBI Taxonomy" id="45954"/>
    <lineage>
        <taxon>Eukaryota</taxon>
        <taxon>Metazoa</taxon>
        <taxon>Spiralia</taxon>
        <taxon>Lophotrochozoa</taxon>
        <taxon>Mollusca</taxon>
        <taxon>Bivalvia</taxon>
        <taxon>Autobranchia</taxon>
        <taxon>Heteroconchia</taxon>
        <taxon>Euheterodonta</taxon>
        <taxon>Imparidentia</taxon>
        <taxon>Neoheterodontei</taxon>
        <taxon>Myida</taxon>
        <taxon>Dreissenoidea</taxon>
        <taxon>Dreissenidae</taxon>
        <taxon>Dreissena</taxon>
    </lineage>
</organism>
<dbReference type="AlphaFoldDB" id="A0A9D4ETX4"/>
<evidence type="ECO:0000313" key="1">
    <source>
        <dbReference type="EMBL" id="KAH3783887.1"/>
    </source>
</evidence>
<dbReference type="EMBL" id="JAIWYP010000008">
    <property type="protein sequence ID" value="KAH3783887.1"/>
    <property type="molecule type" value="Genomic_DNA"/>
</dbReference>
<gene>
    <name evidence="1" type="ORF">DPMN_161837</name>
</gene>
<sequence>MPLTSLVAPEVNSKTSSNRHYEGAEVCRMEISTETSEIMLNSTNKTSKDITIHDQKLEEVPSLK</sequence>
<accession>A0A9D4ETX4</accession>
<name>A0A9D4ETX4_DREPO</name>
<keyword evidence="2" id="KW-1185">Reference proteome</keyword>
<reference evidence="1" key="1">
    <citation type="journal article" date="2019" name="bioRxiv">
        <title>The Genome of the Zebra Mussel, Dreissena polymorpha: A Resource for Invasive Species Research.</title>
        <authorList>
            <person name="McCartney M.A."/>
            <person name="Auch B."/>
            <person name="Kono T."/>
            <person name="Mallez S."/>
            <person name="Zhang Y."/>
            <person name="Obille A."/>
            <person name="Becker A."/>
            <person name="Abrahante J.E."/>
            <person name="Garbe J."/>
            <person name="Badalamenti J.P."/>
            <person name="Herman A."/>
            <person name="Mangelson H."/>
            <person name="Liachko I."/>
            <person name="Sullivan S."/>
            <person name="Sone E.D."/>
            <person name="Koren S."/>
            <person name="Silverstein K.A.T."/>
            <person name="Beckman K.B."/>
            <person name="Gohl D.M."/>
        </authorList>
    </citation>
    <scope>NUCLEOTIDE SEQUENCE</scope>
    <source>
        <strain evidence="1">Duluth1</strain>
        <tissue evidence="1">Whole animal</tissue>
    </source>
</reference>
<dbReference type="Proteomes" id="UP000828390">
    <property type="component" value="Unassembled WGS sequence"/>
</dbReference>
<protein>
    <submittedName>
        <fullName evidence="1">Uncharacterized protein</fullName>
    </submittedName>
</protein>
<comment type="caution">
    <text evidence="1">The sequence shown here is derived from an EMBL/GenBank/DDBJ whole genome shotgun (WGS) entry which is preliminary data.</text>
</comment>
<proteinExistence type="predicted"/>
<reference evidence="1" key="2">
    <citation type="submission" date="2020-11" db="EMBL/GenBank/DDBJ databases">
        <authorList>
            <person name="McCartney M.A."/>
            <person name="Auch B."/>
            <person name="Kono T."/>
            <person name="Mallez S."/>
            <person name="Becker A."/>
            <person name="Gohl D.M."/>
            <person name="Silverstein K.A.T."/>
            <person name="Koren S."/>
            <person name="Bechman K.B."/>
            <person name="Herman A."/>
            <person name="Abrahante J.E."/>
            <person name="Garbe J."/>
        </authorList>
    </citation>
    <scope>NUCLEOTIDE SEQUENCE</scope>
    <source>
        <strain evidence="1">Duluth1</strain>
        <tissue evidence="1">Whole animal</tissue>
    </source>
</reference>
<evidence type="ECO:0000313" key="2">
    <source>
        <dbReference type="Proteomes" id="UP000828390"/>
    </source>
</evidence>